<evidence type="ECO:0000256" key="1">
    <source>
        <dbReference type="ARBA" id="ARBA00001936"/>
    </source>
</evidence>
<dbReference type="PANTHER" id="PTHR45668">
    <property type="entry name" value="SERINE/THREONINE-PROTEIN PHOSPHATASE 5-RELATED"/>
    <property type="match status" value="1"/>
</dbReference>
<protein>
    <submittedName>
        <fullName evidence="4">Serine/threonine-protein phosphatase 7</fullName>
    </submittedName>
</protein>
<evidence type="ECO:0000313" key="5">
    <source>
        <dbReference type="Proteomes" id="UP000237347"/>
    </source>
</evidence>
<dbReference type="PANTHER" id="PTHR45668:SF6">
    <property type="entry name" value="SERINE_THREONINE-PROTEIN PHOSPHATASE"/>
    <property type="match status" value="1"/>
</dbReference>
<dbReference type="SUPFAM" id="SSF56300">
    <property type="entry name" value="Metallo-dependent phosphatases"/>
    <property type="match status" value="1"/>
</dbReference>
<organism evidence="4 5">
    <name type="scientific">Quercus suber</name>
    <name type="common">Cork oak</name>
    <dbReference type="NCBI Taxonomy" id="58331"/>
    <lineage>
        <taxon>Eukaryota</taxon>
        <taxon>Viridiplantae</taxon>
        <taxon>Streptophyta</taxon>
        <taxon>Embryophyta</taxon>
        <taxon>Tracheophyta</taxon>
        <taxon>Spermatophyta</taxon>
        <taxon>Magnoliopsida</taxon>
        <taxon>eudicotyledons</taxon>
        <taxon>Gunneridae</taxon>
        <taxon>Pentapetalae</taxon>
        <taxon>rosids</taxon>
        <taxon>fabids</taxon>
        <taxon>Fagales</taxon>
        <taxon>Fagaceae</taxon>
        <taxon>Quercus</taxon>
    </lineage>
</organism>
<gene>
    <name evidence="4" type="primary">PP7_1</name>
    <name evidence="4" type="ORF">CFP56_010731</name>
</gene>
<dbReference type="Gene3D" id="3.60.21.10">
    <property type="match status" value="1"/>
</dbReference>
<evidence type="ECO:0000256" key="3">
    <source>
        <dbReference type="ARBA" id="ARBA00023211"/>
    </source>
</evidence>
<dbReference type="EMBL" id="PKMF04000183">
    <property type="protein sequence ID" value="KAK7844550.1"/>
    <property type="molecule type" value="Genomic_DNA"/>
</dbReference>
<comment type="cofactor">
    <cofactor evidence="1">
        <name>Mn(2+)</name>
        <dbReference type="ChEBI" id="CHEBI:29035"/>
    </cofactor>
</comment>
<evidence type="ECO:0000256" key="2">
    <source>
        <dbReference type="ARBA" id="ARBA00022723"/>
    </source>
</evidence>
<accession>A0AAW0KYK4</accession>
<evidence type="ECO:0000313" key="4">
    <source>
        <dbReference type="EMBL" id="KAK7844550.1"/>
    </source>
</evidence>
<dbReference type="Proteomes" id="UP000237347">
    <property type="component" value="Unassembled WGS sequence"/>
</dbReference>
<reference evidence="4 5" key="1">
    <citation type="journal article" date="2018" name="Sci. Data">
        <title>The draft genome sequence of cork oak.</title>
        <authorList>
            <person name="Ramos A.M."/>
            <person name="Usie A."/>
            <person name="Barbosa P."/>
            <person name="Barros P.M."/>
            <person name="Capote T."/>
            <person name="Chaves I."/>
            <person name="Simoes F."/>
            <person name="Abreu I."/>
            <person name="Carrasquinho I."/>
            <person name="Faro C."/>
            <person name="Guimaraes J.B."/>
            <person name="Mendonca D."/>
            <person name="Nobrega F."/>
            <person name="Rodrigues L."/>
            <person name="Saibo N.J.M."/>
            <person name="Varela M.C."/>
            <person name="Egas C."/>
            <person name="Matos J."/>
            <person name="Miguel C.M."/>
            <person name="Oliveira M.M."/>
            <person name="Ricardo C.P."/>
            <person name="Goncalves S."/>
        </authorList>
    </citation>
    <scope>NUCLEOTIDE SEQUENCE [LARGE SCALE GENOMIC DNA]</scope>
    <source>
        <strain evidence="5">cv. HL8</strain>
    </source>
</reference>
<comment type="caution">
    <text evidence="4">The sequence shown here is derived from an EMBL/GenBank/DDBJ whole genome shotgun (WGS) entry which is preliminary data.</text>
</comment>
<name>A0AAW0KYK4_QUESU</name>
<keyword evidence="3" id="KW-0464">Manganese</keyword>
<dbReference type="GO" id="GO:0046872">
    <property type="term" value="F:metal ion binding"/>
    <property type="evidence" value="ECO:0007669"/>
    <property type="project" value="UniProtKB-KW"/>
</dbReference>
<sequence>MILTDVLWSDPSQRQGICKNRAQGRGLRWGPDCTEAFLKMSKLKVIIFYVAVEKLS</sequence>
<proteinExistence type="predicted"/>
<dbReference type="InterPro" id="IPR029052">
    <property type="entry name" value="Metallo-depent_PP-like"/>
</dbReference>
<dbReference type="InterPro" id="IPR051134">
    <property type="entry name" value="PPP_phosphatase"/>
</dbReference>
<dbReference type="AlphaFoldDB" id="A0AAW0KYK4"/>
<keyword evidence="5" id="KW-1185">Reference proteome</keyword>
<keyword evidence="2" id="KW-0479">Metal-binding</keyword>